<dbReference type="EMBL" id="BDJL01000055">
    <property type="protein sequence ID" value="GAV25757.1"/>
    <property type="molecule type" value="Genomic_DNA"/>
</dbReference>
<protein>
    <recommendedName>
        <fullName evidence="4">Cell division protein FtsL</fullName>
    </recommendedName>
</protein>
<keyword evidence="1" id="KW-0472">Membrane</keyword>
<evidence type="ECO:0008006" key="4">
    <source>
        <dbReference type="Google" id="ProtNLM"/>
    </source>
</evidence>
<dbReference type="AlphaFoldDB" id="A0A1L8D3S7"/>
<dbReference type="STRING" id="661089.ciss_16900"/>
<evidence type="ECO:0000313" key="3">
    <source>
        <dbReference type="Proteomes" id="UP000187338"/>
    </source>
</evidence>
<feature type="transmembrane region" description="Helical" evidence="1">
    <location>
        <begin position="33"/>
        <end position="54"/>
    </location>
</feature>
<keyword evidence="1" id="KW-1133">Transmembrane helix</keyword>
<keyword evidence="3" id="KW-1185">Reference proteome</keyword>
<reference evidence="3" key="1">
    <citation type="submission" date="2016-12" db="EMBL/GenBank/DDBJ databases">
        <title>Draft Genome Sequences od Carboxydothermus pertinax and islandicus, Hydrogenogenic Carboxydotrophic Bacteria.</title>
        <authorList>
            <person name="Fukuyama Y."/>
            <person name="Ohmae K."/>
            <person name="Yoneda Y."/>
            <person name="Yoshida T."/>
            <person name="Sako Y."/>
        </authorList>
    </citation>
    <scope>NUCLEOTIDE SEQUENCE [LARGE SCALE GENOMIC DNA]</scope>
    <source>
        <strain evidence="3">SET</strain>
    </source>
</reference>
<accession>A0A1L8D3S7</accession>
<keyword evidence="1" id="KW-0812">Transmembrane</keyword>
<gene>
    <name evidence="2" type="ORF">ciss_16900</name>
</gene>
<name>A0A1L8D3S7_9THEO</name>
<sequence>MNKLVLAKEKPVTLEQPKIRKKPQKDLIWGLKIWAVGVLFLFLSGVSFATVFAYRASLGYEIARLKKEVNALKIQNDALKMEIASIDNSKEIEKIALSRGMEKATDNVMYVAIELPEQKKEIPKPEKSGNRLIALLTRVFNR</sequence>
<evidence type="ECO:0000313" key="2">
    <source>
        <dbReference type="EMBL" id="GAV25757.1"/>
    </source>
</evidence>
<organism evidence="2 3">
    <name type="scientific">Carboxydothermus islandicus</name>
    <dbReference type="NCBI Taxonomy" id="661089"/>
    <lineage>
        <taxon>Bacteria</taxon>
        <taxon>Bacillati</taxon>
        <taxon>Bacillota</taxon>
        <taxon>Clostridia</taxon>
        <taxon>Thermoanaerobacterales</taxon>
        <taxon>Thermoanaerobacteraceae</taxon>
        <taxon>Carboxydothermus</taxon>
    </lineage>
</organism>
<evidence type="ECO:0000256" key="1">
    <source>
        <dbReference type="SAM" id="Phobius"/>
    </source>
</evidence>
<comment type="caution">
    <text evidence="2">The sequence shown here is derived from an EMBL/GenBank/DDBJ whole genome shotgun (WGS) entry which is preliminary data.</text>
</comment>
<dbReference type="Proteomes" id="UP000187338">
    <property type="component" value="Unassembled WGS sequence"/>
</dbReference>
<proteinExistence type="predicted"/>